<accession>A0A913Y9Q0</accession>
<dbReference type="Gene3D" id="3.30.760.10">
    <property type="entry name" value="RNA Cap, Translation Initiation Factor Eif4e"/>
    <property type="match status" value="2"/>
</dbReference>
<evidence type="ECO:0000256" key="1">
    <source>
        <dbReference type="ARBA" id="ARBA00010568"/>
    </source>
</evidence>
<reference evidence="3" key="1">
    <citation type="submission" date="2022-11" db="UniProtKB">
        <authorList>
            <consortium name="EnsemblMetazoa"/>
        </authorList>
    </citation>
    <scope>IDENTIFICATION</scope>
</reference>
<evidence type="ECO:0000256" key="2">
    <source>
        <dbReference type="SAM" id="MobiDB-lite"/>
    </source>
</evidence>
<keyword evidence="4" id="KW-1185">Reference proteome</keyword>
<dbReference type="KEGG" id="epa:110254307"/>
<dbReference type="AlphaFoldDB" id="A0A913Y9Q0"/>
<protein>
    <submittedName>
        <fullName evidence="3">Uncharacterized protein</fullName>
    </submittedName>
</protein>
<dbReference type="EnsemblMetazoa" id="XM_021061285.2">
    <property type="protein sequence ID" value="XP_020916944.2"/>
    <property type="gene ID" value="LOC110254307"/>
</dbReference>
<dbReference type="OMA" id="HEATWIN"/>
<organism evidence="3 4">
    <name type="scientific">Exaiptasia diaphana</name>
    <name type="common">Tropical sea anemone</name>
    <name type="synonym">Aiptasia pulchella</name>
    <dbReference type="NCBI Taxonomy" id="2652724"/>
    <lineage>
        <taxon>Eukaryota</taxon>
        <taxon>Metazoa</taxon>
        <taxon>Cnidaria</taxon>
        <taxon>Anthozoa</taxon>
        <taxon>Hexacorallia</taxon>
        <taxon>Actiniaria</taxon>
        <taxon>Aiptasiidae</taxon>
        <taxon>Exaiptasia</taxon>
    </lineage>
</organism>
<dbReference type="GeneID" id="110254307"/>
<proteinExistence type="inferred from homology"/>
<comment type="similarity">
    <text evidence="1">Belongs to the UPF0696 family.</text>
</comment>
<dbReference type="InterPro" id="IPR023398">
    <property type="entry name" value="TIF_eIF4e-like"/>
</dbReference>
<dbReference type="InterPro" id="IPR015034">
    <property type="entry name" value="Bles03"/>
</dbReference>
<dbReference type="Proteomes" id="UP000887567">
    <property type="component" value="Unplaced"/>
</dbReference>
<feature type="region of interest" description="Disordered" evidence="2">
    <location>
        <begin position="48"/>
        <end position="68"/>
    </location>
</feature>
<evidence type="ECO:0000313" key="3">
    <source>
        <dbReference type="EnsemblMetazoa" id="XP_020916944.2"/>
    </source>
</evidence>
<dbReference type="Pfam" id="PF08939">
    <property type="entry name" value="Bles03"/>
    <property type="match status" value="2"/>
</dbReference>
<sequence>MADPADREAHEVWIHYYPQREPLAQFFERNKPSQVHISKAHWISVDRIEEEEDEESGEEEGDEQNTELEECVEERLRRIAMLAEWNSLLKNPSAKKITQQTLKELAVKYKITVGKWLVFAPSSKIDKIWFTIAEAVVDGKLGFSAKVSTKNDEEAKHVICVYTEDFTDEEDVRRVEKALRRLNINDFLQYKADIYTLLNIYRDNNLGIRPCIYRSEAKVVPKATTNYDHSRSLASFLEEYKPSQISEHEATWINVSTKEHYIDTESQSKPEEDGKLSVAAMKKEWKAIQENKAAKKITPEILEELAVKYRITAGKWLIFADRAEIDGLWFSIAETTVAGRLGCSAKVSTKKTGDPKHVIWVYTKDFTDKDDVRRVEKVLRRLHVHDFMQYKADVYTILNIYCDNDLGIPPCVYKSTASHDWQPVEPKSNPPRYQQKKYDFSQLKKLM</sequence>
<dbReference type="SUPFAM" id="SSF55418">
    <property type="entry name" value="eIF4e-like"/>
    <property type="match status" value="2"/>
</dbReference>
<dbReference type="OrthoDB" id="10067381at2759"/>
<dbReference type="PANTHER" id="PTHR31977:SF1">
    <property type="entry name" value="UPF0696 PROTEIN C11ORF68"/>
    <property type="match status" value="1"/>
</dbReference>
<name>A0A913Y9Q0_EXADI</name>
<evidence type="ECO:0000313" key="4">
    <source>
        <dbReference type="Proteomes" id="UP000887567"/>
    </source>
</evidence>
<dbReference type="RefSeq" id="XP_020916944.2">
    <property type="nucleotide sequence ID" value="XM_021061285.2"/>
</dbReference>
<dbReference type="PANTHER" id="PTHR31977">
    <property type="entry name" value="UPF0696 PROTEIN C11ORF68"/>
    <property type="match status" value="1"/>
</dbReference>